<comment type="similarity">
    <text evidence="1">Belongs to the bacterial ribosomal protein bL31 family. Type A subfamily.</text>
</comment>
<dbReference type="PANTHER" id="PTHR33280:SF1">
    <property type="entry name" value="LARGE RIBOSOMAL SUBUNIT PROTEIN BL31C"/>
    <property type="match status" value="1"/>
</dbReference>
<evidence type="ECO:0000313" key="2">
    <source>
        <dbReference type="EMBL" id="ACU18480.1"/>
    </source>
</evidence>
<sequence>MVSDDQVEKFRKKFGELKEIMEIPVLKGEIVIPSRRKGVSKGGKKK</sequence>
<evidence type="ECO:0000256" key="1">
    <source>
        <dbReference type="ARBA" id="ARBA00009296"/>
    </source>
</evidence>
<reference evidence="2" key="1">
    <citation type="submission" date="2009-08" db="EMBL/GenBank/DDBJ databases">
        <authorList>
            <person name="Cheung F."/>
            <person name="Xiao Y."/>
            <person name="Chan A."/>
            <person name="Moskal W."/>
            <person name="Town C.D."/>
        </authorList>
    </citation>
    <scope>NUCLEOTIDE SEQUENCE</scope>
</reference>
<dbReference type="PANTHER" id="PTHR33280">
    <property type="entry name" value="50S RIBOSOMAL PROTEIN L31, CHLOROPLASTIC"/>
    <property type="match status" value="1"/>
</dbReference>
<dbReference type="GO" id="GO:0006412">
    <property type="term" value="P:translation"/>
    <property type="evidence" value="ECO:0007669"/>
    <property type="project" value="InterPro"/>
</dbReference>
<name>C6T9H8_SOYBN</name>
<dbReference type="EMBL" id="BT094149">
    <property type="protein sequence ID" value="ACU18480.1"/>
    <property type="molecule type" value="mRNA"/>
</dbReference>
<protein>
    <submittedName>
        <fullName evidence="2">Uncharacterized protein</fullName>
    </submittedName>
</protein>
<dbReference type="GO" id="GO:0003735">
    <property type="term" value="F:structural constituent of ribosome"/>
    <property type="evidence" value="ECO:0007669"/>
    <property type="project" value="InterPro"/>
</dbReference>
<organism evidence="2">
    <name type="scientific">Glycine max</name>
    <name type="common">Soybean</name>
    <name type="synonym">Glycine hispida</name>
    <dbReference type="NCBI Taxonomy" id="3847"/>
    <lineage>
        <taxon>Eukaryota</taxon>
        <taxon>Viridiplantae</taxon>
        <taxon>Streptophyta</taxon>
        <taxon>Embryophyta</taxon>
        <taxon>Tracheophyta</taxon>
        <taxon>Spermatophyta</taxon>
        <taxon>Magnoliopsida</taxon>
        <taxon>eudicotyledons</taxon>
        <taxon>Gunneridae</taxon>
        <taxon>Pentapetalae</taxon>
        <taxon>rosids</taxon>
        <taxon>fabids</taxon>
        <taxon>Fabales</taxon>
        <taxon>Fabaceae</taxon>
        <taxon>Papilionoideae</taxon>
        <taxon>50 kb inversion clade</taxon>
        <taxon>NPAAA clade</taxon>
        <taxon>indigoferoid/millettioid clade</taxon>
        <taxon>Phaseoleae</taxon>
        <taxon>Glycine</taxon>
        <taxon>Glycine subgen. Soja</taxon>
    </lineage>
</organism>
<accession>C6T9H8</accession>
<dbReference type="AlphaFoldDB" id="C6T9H8"/>
<proteinExistence type="evidence at transcript level"/>
<dbReference type="InterPro" id="IPR002150">
    <property type="entry name" value="Ribosomal_bL31"/>
</dbReference>
<dbReference type="GO" id="GO:0005840">
    <property type="term" value="C:ribosome"/>
    <property type="evidence" value="ECO:0007669"/>
    <property type="project" value="InterPro"/>
</dbReference>